<feature type="domain" description="ABC3 transporter permease C-terminal" evidence="8">
    <location>
        <begin position="280"/>
        <end position="402"/>
    </location>
</feature>
<evidence type="ECO:0000259" key="8">
    <source>
        <dbReference type="Pfam" id="PF02687"/>
    </source>
</evidence>
<dbReference type="PANTHER" id="PTHR30489">
    <property type="entry name" value="LIPOPROTEIN-RELEASING SYSTEM TRANSMEMBRANE PROTEIN LOLE"/>
    <property type="match status" value="1"/>
</dbReference>
<dbReference type="Pfam" id="PF02687">
    <property type="entry name" value="FtsX"/>
    <property type="match status" value="1"/>
</dbReference>
<keyword evidence="5 7" id="KW-1133">Transmembrane helix</keyword>
<feature type="transmembrane region" description="Helical" evidence="7">
    <location>
        <begin position="327"/>
        <end position="355"/>
    </location>
</feature>
<keyword evidence="4 7" id="KW-0812">Transmembrane</keyword>
<feature type="transmembrane region" description="Helical" evidence="7">
    <location>
        <begin position="21"/>
        <end position="44"/>
    </location>
</feature>
<dbReference type="InterPro" id="IPR003838">
    <property type="entry name" value="ABC3_permease_C"/>
</dbReference>
<comment type="similarity">
    <text evidence="2">Belongs to the ABC-4 integral membrane protein family. LolC/E subfamily.</text>
</comment>
<comment type="subcellular location">
    <subcellularLocation>
        <location evidence="1">Cell membrane</location>
        <topology evidence="1">Multi-pass membrane protein</topology>
    </subcellularLocation>
</comment>
<accession>A0ABS9K3L1</accession>
<evidence type="ECO:0000256" key="1">
    <source>
        <dbReference type="ARBA" id="ARBA00004651"/>
    </source>
</evidence>
<evidence type="ECO:0000256" key="6">
    <source>
        <dbReference type="ARBA" id="ARBA00023136"/>
    </source>
</evidence>
<evidence type="ECO:0000256" key="5">
    <source>
        <dbReference type="ARBA" id="ARBA00022989"/>
    </source>
</evidence>
<feature type="transmembrane region" description="Helical" evidence="7">
    <location>
        <begin position="375"/>
        <end position="393"/>
    </location>
</feature>
<dbReference type="PANTHER" id="PTHR30489:SF0">
    <property type="entry name" value="LIPOPROTEIN-RELEASING SYSTEM TRANSMEMBRANE PROTEIN LOLE"/>
    <property type="match status" value="1"/>
</dbReference>
<dbReference type="RefSeq" id="WP_275711067.1">
    <property type="nucleotide sequence ID" value="NZ_JAKLTN010000002.1"/>
</dbReference>
<feature type="transmembrane region" description="Helical" evidence="7">
    <location>
        <begin position="277"/>
        <end position="299"/>
    </location>
</feature>
<keyword evidence="3" id="KW-1003">Cell membrane</keyword>
<dbReference type="InterPro" id="IPR051447">
    <property type="entry name" value="Lipoprotein-release_system"/>
</dbReference>
<protein>
    <submittedName>
        <fullName evidence="10">ABC transporter permease</fullName>
    </submittedName>
</protein>
<proteinExistence type="inferred from homology"/>
<evidence type="ECO:0000256" key="7">
    <source>
        <dbReference type="SAM" id="Phobius"/>
    </source>
</evidence>
<reference evidence="10" key="1">
    <citation type="submission" date="2022-01" db="EMBL/GenBank/DDBJ databases">
        <authorList>
            <person name="Jo J.-H."/>
            <person name="Im W.-T."/>
        </authorList>
    </citation>
    <scope>NUCLEOTIDE SEQUENCE</scope>
    <source>
        <strain evidence="10">XY25</strain>
    </source>
</reference>
<evidence type="ECO:0000259" key="9">
    <source>
        <dbReference type="Pfam" id="PF12704"/>
    </source>
</evidence>
<feature type="domain" description="MacB-like periplasmic core" evidence="9">
    <location>
        <begin position="25"/>
        <end position="244"/>
    </location>
</feature>
<keyword evidence="11" id="KW-1185">Reference proteome</keyword>
<evidence type="ECO:0000313" key="10">
    <source>
        <dbReference type="EMBL" id="MCG2577733.1"/>
    </source>
</evidence>
<comment type="caution">
    <text evidence="10">The sequence shown here is derived from an EMBL/GenBank/DDBJ whole genome shotgun (WGS) entry which is preliminary data.</text>
</comment>
<organism evidence="10 11">
    <name type="scientific">Dechloromonas hankyongensis</name>
    <dbReference type="NCBI Taxonomy" id="2908002"/>
    <lineage>
        <taxon>Bacteria</taxon>
        <taxon>Pseudomonadati</taxon>
        <taxon>Pseudomonadota</taxon>
        <taxon>Betaproteobacteria</taxon>
        <taxon>Rhodocyclales</taxon>
        <taxon>Azonexaceae</taxon>
        <taxon>Dechloromonas</taxon>
    </lineage>
</organism>
<evidence type="ECO:0000256" key="3">
    <source>
        <dbReference type="ARBA" id="ARBA00022475"/>
    </source>
</evidence>
<keyword evidence="6 7" id="KW-0472">Membrane</keyword>
<evidence type="ECO:0000313" key="11">
    <source>
        <dbReference type="Proteomes" id="UP001165384"/>
    </source>
</evidence>
<gene>
    <name evidence="10" type="ORF">LZ012_12085</name>
</gene>
<evidence type="ECO:0000256" key="2">
    <source>
        <dbReference type="ARBA" id="ARBA00005236"/>
    </source>
</evidence>
<sequence>MKSRFLENLLFALRNVFRQRARAIANLLAIGLGVAGLIIVGGFVQDIFIQLGEAIIHGQTGHIQVTRQGFQNGGLRSPDKYLIENPEKIRSQLLEFPGVSSVLSRINFTGTLNNGKRDLGVIGEGVEADFESALTGIYVRYISGRALSDKDKFGMVVGQGVAKSLNVEPGDRIALVVSLAEGAINTLDFEIVGVFQTFSKDFDARAVRITLPAARELMATEAVHKLVMVLNQTSESGLVAEKVRKKLGGNGSEVTLWHDLSDFYSKTIDLYDRQFGVLRLIILMMVLLSVANTINMTLFERTREFGTVMAIGGRPSSIFNQIMTEGVLVGGCGAILGMLLGVSAAWGISAIGIPMPPPPNANLGYTAYIRVDPPSVLLAGLIGWLATVLASILPAHRASRLSIVDALRHGL</sequence>
<dbReference type="Proteomes" id="UP001165384">
    <property type="component" value="Unassembled WGS sequence"/>
</dbReference>
<dbReference type="Pfam" id="PF12704">
    <property type="entry name" value="MacB_PCD"/>
    <property type="match status" value="1"/>
</dbReference>
<evidence type="ECO:0000256" key="4">
    <source>
        <dbReference type="ARBA" id="ARBA00022692"/>
    </source>
</evidence>
<name>A0ABS9K3L1_9RHOO</name>
<dbReference type="EMBL" id="JAKLTN010000002">
    <property type="protein sequence ID" value="MCG2577733.1"/>
    <property type="molecule type" value="Genomic_DNA"/>
</dbReference>
<dbReference type="InterPro" id="IPR025857">
    <property type="entry name" value="MacB_PCD"/>
</dbReference>